<evidence type="ECO:0000313" key="1">
    <source>
        <dbReference type="EMBL" id="CAA2956293.1"/>
    </source>
</evidence>
<evidence type="ECO:0000313" key="2">
    <source>
        <dbReference type="Proteomes" id="UP000594638"/>
    </source>
</evidence>
<protein>
    <submittedName>
        <fullName evidence="1">Uncharacterized protein</fullName>
    </submittedName>
</protein>
<keyword evidence="2" id="KW-1185">Reference proteome</keyword>
<reference evidence="1 2" key="1">
    <citation type="submission" date="2019-12" db="EMBL/GenBank/DDBJ databases">
        <authorList>
            <person name="Alioto T."/>
            <person name="Alioto T."/>
            <person name="Gomez Garrido J."/>
        </authorList>
    </citation>
    <scope>NUCLEOTIDE SEQUENCE [LARGE SCALE GENOMIC DNA]</scope>
</reference>
<name>A0A8S0PV74_OLEEU</name>
<accession>A0A8S0PV74</accession>
<dbReference type="EMBL" id="CACTIH010000182">
    <property type="protein sequence ID" value="CAA2956293.1"/>
    <property type="molecule type" value="Genomic_DNA"/>
</dbReference>
<sequence>MGDELAPSIDFPPYLLKNGQLAMVLSENPRFVVSTRGPHGWGGIPPANSHPQGDHFNVTTLSNRLLKFPGNQTIKSIGLLFGDCQLRCRWWCIGGRGKGGGWLVMDLRSR</sequence>
<proteinExistence type="predicted"/>
<gene>
    <name evidence="1" type="ORF">OLEA9_A011004</name>
</gene>
<comment type="caution">
    <text evidence="1">The sequence shown here is derived from an EMBL/GenBank/DDBJ whole genome shotgun (WGS) entry which is preliminary data.</text>
</comment>
<dbReference type="Gramene" id="OE9A011004T1">
    <property type="protein sequence ID" value="OE9A011004C1"/>
    <property type="gene ID" value="OE9A011004"/>
</dbReference>
<organism evidence="1 2">
    <name type="scientific">Olea europaea subsp. europaea</name>
    <dbReference type="NCBI Taxonomy" id="158383"/>
    <lineage>
        <taxon>Eukaryota</taxon>
        <taxon>Viridiplantae</taxon>
        <taxon>Streptophyta</taxon>
        <taxon>Embryophyta</taxon>
        <taxon>Tracheophyta</taxon>
        <taxon>Spermatophyta</taxon>
        <taxon>Magnoliopsida</taxon>
        <taxon>eudicotyledons</taxon>
        <taxon>Gunneridae</taxon>
        <taxon>Pentapetalae</taxon>
        <taxon>asterids</taxon>
        <taxon>lamiids</taxon>
        <taxon>Lamiales</taxon>
        <taxon>Oleaceae</taxon>
        <taxon>Oleeae</taxon>
        <taxon>Olea</taxon>
    </lineage>
</organism>
<dbReference type="Proteomes" id="UP000594638">
    <property type="component" value="Unassembled WGS sequence"/>
</dbReference>
<dbReference type="AlphaFoldDB" id="A0A8S0PV74"/>